<gene>
    <name evidence="1" type="ORF">C453_12676</name>
</gene>
<accession>M0HIL9</accession>
<protein>
    <submittedName>
        <fullName evidence="1">Uncharacterized protein</fullName>
    </submittedName>
</protein>
<dbReference type="AlphaFoldDB" id="M0HIL9"/>
<dbReference type="PATRIC" id="fig|1230453.4.peg.2507"/>
<dbReference type="OrthoDB" id="350406at2157"/>
<name>M0HIL9_HALEO</name>
<evidence type="ECO:0000313" key="2">
    <source>
        <dbReference type="Proteomes" id="UP000011612"/>
    </source>
</evidence>
<comment type="caution">
    <text evidence="1">The sequence shown here is derived from an EMBL/GenBank/DDBJ whole genome shotgun (WGS) entry which is preliminary data.</text>
</comment>
<keyword evidence="2" id="KW-1185">Reference proteome</keyword>
<evidence type="ECO:0000313" key="1">
    <source>
        <dbReference type="EMBL" id="ELZ84400.1"/>
    </source>
</evidence>
<sequence length="114" mass="12401">MPRKQSTARRTDEPIETADAVLLATNTPGDALVSLNIEATADASYAVDVHHDVGSRTTPTTGWFEDEIVYDQADVDDPQDIRDTFYVGDAWLRVRVTDPAGAGETADVTIQEAH</sequence>
<dbReference type="RefSeq" id="WP_008324949.1">
    <property type="nucleotide sequence ID" value="NZ_AOLK01000020.1"/>
</dbReference>
<dbReference type="Proteomes" id="UP000011612">
    <property type="component" value="Unassembled WGS sequence"/>
</dbReference>
<organism evidence="1 2">
    <name type="scientific">Haloferax elongans ATCC BAA-1513</name>
    <dbReference type="NCBI Taxonomy" id="1230453"/>
    <lineage>
        <taxon>Archaea</taxon>
        <taxon>Methanobacteriati</taxon>
        <taxon>Methanobacteriota</taxon>
        <taxon>Stenosarchaea group</taxon>
        <taxon>Halobacteria</taxon>
        <taxon>Halobacteriales</taxon>
        <taxon>Haloferacaceae</taxon>
        <taxon>Haloferax</taxon>
    </lineage>
</organism>
<dbReference type="EMBL" id="AOLK01000020">
    <property type="protein sequence ID" value="ELZ84400.1"/>
    <property type="molecule type" value="Genomic_DNA"/>
</dbReference>
<reference evidence="1 2" key="1">
    <citation type="journal article" date="2014" name="PLoS Genet.">
        <title>Phylogenetically driven sequencing of extremely halophilic archaea reveals strategies for static and dynamic osmo-response.</title>
        <authorList>
            <person name="Becker E.A."/>
            <person name="Seitzer P.M."/>
            <person name="Tritt A."/>
            <person name="Larsen D."/>
            <person name="Krusor M."/>
            <person name="Yao A.I."/>
            <person name="Wu D."/>
            <person name="Madern D."/>
            <person name="Eisen J.A."/>
            <person name="Darling A.E."/>
            <person name="Facciotti M.T."/>
        </authorList>
    </citation>
    <scope>NUCLEOTIDE SEQUENCE [LARGE SCALE GENOMIC DNA]</scope>
    <source>
        <strain evidence="1 2">ATCC BAA-1513</strain>
    </source>
</reference>
<dbReference type="STRING" id="1230453.C453_12676"/>
<proteinExistence type="predicted"/>